<name>A0A3B0Q150_9BACT</name>
<dbReference type="EMBL" id="LS991951">
    <property type="protein sequence ID" value="SYV96706.1"/>
    <property type="molecule type" value="Genomic_DNA"/>
</dbReference>
<evidence type="ECO:0000313" key="1">
    <source>
        <dbReference type="EMBL" id="SYV96706.1"/>
    </source>
</evidence>
<keyword evidence="2" id="KW-1185">Reference proteome</keyword>
<dbReference type="AlphaFoldDB" id="A0A3B0Q150"/>
<gene>
    <name evidence="1" type="ORF">NCTC10132_00036</name>
</gene>
<dbReference type="KEGG" id="medw:NCTC10132_00036"/>
<proteinExistence type="predicted"/>
<dbReference type="Proteomes" id="UP000257559">
    <property type="component" value="Chromosome"/>
</dbReference>
<feature type="non-terminal residue" evidence="1">
    <location>
        <position position="70"/>
    </location>
</feature>
<accession>A0A3B0Q150</accession>
<reference evidence="2" key="1">
    <citation type="submission" date="2018-06" db="EMBL/GenBank/DDBJ databases">
        <authorList>
            <consortium name="Pathogen Informatics"/>
        </authorList>
    </citation>
    <scope>NUCLEOTIDE SEQUENCE [LARGE SCALE GENOMIC DNA]</scope>
    <source>
        <strain evidence="2">NCTC10132</strain>
    </source>
</reference>
<organism evidence="1 2">
    <name type="scientific">Mycoplasmopsis edwardii</name>
    <dbReference type="NCBI Taxonomy" id="53558"/>
    <lineage>
        <taxon>Bacteria</taxon>
        <taxon>Bacillati</taxon>
        <taxon>Mycoplasmatota</taxon>
        <taxon>Mycoplasmoidales</taxon>
        <taxon>Metamycoplasmataceae</taxon>
        <taxon>Mycoplasmopsis</taxon>
    </lineage>
</organism>
<sequence length="70" mass="7671">MAEENQITAESLGNDLQRPEILSEGEFNKLKGKLGNILPLRNTFSVLLGLSNIDQLNGKANSNDADSQVW</sequence>
<protein>
    <submittedName>
        <fullName evidence="1">Uncharacterized protein</fullName>
    </submittedName>
</protein>
<evidence type="ECO:0000313" key="2">
    <source>
        <dbReference type="Proteomes" id="UP000257559"/>
    </source>
</evidence>